<keyword evidence="4 9" id="KW-0031">Aminopeptidase</keyword>
<dbReference type="GO" id="GO:0005737">
    <property type="term" value="C:cytoplasm"/>
    <property type="evidence" value="ECO:0007669"/>
    <property type="project" value="UniProtKB-SubCell"/>
</dbReference>
<dbReference type="PROSITE" id="PS00631">
    <property type="entry name" value="CYTOSOL_AP"/>
    <property type="match status" value="1"/>
</dbReference>
<evidence type="ECO:0000256" key="5">
    <source>
        <dbReference type="ARBA" id="ARBA00022670"/>
    </source>
</evidence>
<feature type="domain" description="Cytosol aminopeptidase" evidence="10">
    <location>
        <begin position="348"/>
        <end position="355"/>
    </location>
</feature>
<evidence type="ECO:0000256" key="3">
    <source>
        <dbReference type="ARBA" id="ARBA00009528"/>
    </source>
</evidence>
<protein>
    <recommendedName>
        <fullName evidence="9">Probable cytosol aminopeptidase</fullName>
        <ecNumber evidence="9">3.4.11.1</ecNumber>
    </recommendedName>
    <alternativeName>
        <fullName evidence="9">Leucine aminopeptidase</fullName>
        <shortName evidence="9">LAP</shortName>
        <ecNumber evidence="9">3.4.11.10</ecNumber>
    </alternativeName>
    <alternativeName>
        <fullName evidence="9">Leucyl aminopeptidase</fullName>
    </alternativeName>
</protein>
<dbReference type="InterPro" id="IPR043472">
    <property type="entry name" value="Macro_dom-like"/>
</dbReference>
<dbReference type="GO" id="GO:0070006">
    <property type="term" value="F:metalloaminopeptidase activity"/>
    <property type="evidence" value="ECO:0007669"/>
    <property type="project" value="InterPro"/>
</dbReference>
<dbReference type="AlphaFoldDB" id="A0A0C1YP19"/>
<dbReference type="STRING" id="709839.TSA66_18475"/>
<keyword evidence="9" id="KW-0963">Cytoplasm</keyword>
<comment type="function">
    <text evidence="9">Presumably involved in the processing and regular turnover of intracellular proteins. Catalyzes the removal of unsubstituted N-terminal amino acids from various peptides.</text>
</comment>
<dbReference type="PANTHER" id="PTHR11963:SF23">
    <property type="entry name" value="CYTOSOL AMINOPEPTIDASE"/>
    <property type="match status" value="1"/>
</dbReference>
<keyword evidence="12" id="KW-1185">Reference proteome</keyword>
<feature type="binding site" evidence="9">
    <location>
        <position position="352"/>
    </location>
    <ligand>
        <name>Mn(2+)</name>
        <dbReference type="ChEBI" id="CHEBI:29035"/>
        <label>2</label>
    </ligand>
</feature>
<comment type="subcellular location">
    <subcellularLocation>
        <location evidence="9">Cytoplasm</location>
    </subcellularLocation>
</comment>
<dbReference type="SUPFAM" id="SSF52949">
    <property type="entry name" value="Macro domain-like"/>
    <property type="match status" value="1"/>
</dbReference>
<name>A0A0C1YP19_9BURK</name>
<dbReference type="InterPro" id="IPR023042">
    <property type="entry name" value="Peptidase_M17_leu_NH2_pept"/>
</dbReference>
<feature type="binding site" evidence="9">
    <location>
        <position position="352"/>
    </location>
    <ligand>
        <name>Mn(2+)</name>
        <dbReference type="ChEBI" id="CHEBI:29035"/>
        <label>1</label>
    </ligand>
</feature>
<gene>
    <name evidence="9" type="primary">pepA</name>
    <name evidence="11" type="ORF">TSA66_18475</name>
</gene>
<comment type="similarity">
    <text evidence="3 9">Belongs to the peptidase M17 family.</text>
</comment>
<dbReference type="EC" id="3.4.11.1" evidence="9"/>
<dbReference type="EC" id="3.4.11.10" evidence="9"/>
<comment type="catalytic activity">
    <reaction evidence="2 9">
        <text>Release of an N-terminal amino acid, preferentially leucine, but not glutamic or aspartic acids.</text>
        <dbReference type="EC" id="3.4.11.10"/>
    </reaction>
</comment>
<dbReference type="PANTHER" id="PTHR11963">
    <property type="entry name" value="LEUCINE AMINOPEPTIDASE-RELATED"/>
    <property type="match status" value="1"/>
</dbReference>
<evidence type="ECO:0000256" key="8">
    <source>
        <dbReference type="ARBA" id="ARBA00023211"/>
    </source>
</evidence>
<evidence type="ECO:0000256" key="1">
    <source>
        <dbReference type="ARBA" id="ARBA00000135"/>
    </source>
</evidence>
<evidence type="ECO:0000313" key="12">
    <source>
        <dbReference type="Proteomes" id="UP000031572"/>
    </source>
</evidence>
<dbReference type="SUPFAM" id="SSF53187">
    <property type="entry name" value="Zn-dependent exopeptidases"/>
    <property type="match status" value="1"/>
</dbReference>
<feature type="active site" evidence="9">
    <location>
        <position position="280"/>
    </location>
</feature>
<feature type="binding site" evidence="9">
    <location>
        <position position="273"/>
    </location>
    <ligand>
        <name>Mn(2+)</name>
        <dbReference type="ChEBI" id="CHEBI:29035"/>
        <label>2</label>
    </ligand>
</feature>
<dbReference type="Gene3D" id="3.40.630.10">
    <property type="entry name" value="Zn peptidases"/>
    <property type="match status" value="1"/>
</dbReference>
<keyword evidence="5 9" id="KW-0645">Protease</keyword>
<dbReference type="NCBIfam" id="NF002073">
    <property type="entry name" value="PRK00913.1-2"/>
    <property type="match status" value="1"/>
</dbReference>
<evidence type="ECO:0000256" key="7">
    <source>
        <dbReference type="ARBA" id="ARBA00022801"/>
    </source>
</evidence>
<evidence type="ECO:0000256" key="2">
    <source>
        <dbReference type="ARBA" id="ARBA00000967"/>
    </source>
</evidence>
<feature type="binding site" evidence="9">
    <location>
        <position position="268"/>
    </location>
    <ligand>
        <name>Mn(2+)</name>
        <dbReference type="ChEBI" id="CHEBI:29035"/>
        <label>2</label>
    </ligand>
</feature>
<dbReference type="GO" id="GO:0030145">
    <property type="term" value="F:manganese ion binding"/>
    <property type="evidence" value="ECO:0007669"/>
    <property type="project" value="UniProtKB-UniRule"/>
</dbReference>
<dbReference type="Pfam" id="PF00883">
    <property type="entry name" value="Peptidase_M17"/>
    <property type="match status" value="1"/>
</dbReference>
<dbReference type="InterPro" id="IPR000819">
    <property type="entry name" value="Peptidase_M17_C"/>
</dbReference>
<dbReference type="InterPro" id="IPR011356">
    <property type="entry name" value="Leucine_aapep/pepB"/>
</dbReference>
<keyword evidence="8 9" id="KW-0464">Manganese</keyword>
<feature type="active site" evidence="9">
    <location>
        <position position="354"/>
    </location>
</feature>
<evidence type="ECO:0000313" key="11">
    <source>
        <dbReference type="EMBL" id="KIF82347.1"/>
    </source>
</evidence>
<dbReference type="RefSeq" id="WP_040041019.1">
    <property type="nucleotide sequence ID" value="NZ_JWJG01000028.1"/>
</dbReference>
<dbReference type="GO" id="GO:0006508">
    <property type="term" value="P:proteolysis"/>
    <property type="evidence" value="ECO:0007669"/>
    <property type="project" value="UniProtKB-KW"/>
</dbReference>
<feature type="binding site" evidence="9">
    <location>
        <position position="350"/>
    </location>
    <ligand>
        <name>Mn(2+)</name>
        <dbReference type="ChEBI" id="CHEBI:29035"/>
        <label>1</label>
    </ligand>
</feature>
<keyword evidence="7 9" id="KW-0378">Hydrolase</keyword>
<feature type="binding site" evidence="9">
    <location>
        <position position="273"/>
    </location>
    <ligand>
        <name>Mn(2+)</name>
        <dbReference type="ChEBI" id="CHEBI:29035"/>
        <label>1</label>
    </ligand>
</feature>
<dbReference type="Proteomes" id="UP000031572">
    <property type="component" value="Unassembled WGS sequence"/>
</dbReference>
<comment type="cofactor">
    <cofactor evidence="9">
        <name>Mn(2+)</name>
        <dbReference type="ChEBI" id="CHEBI:29035"/>
    </cofactor>
    <text evidence="9">Binds 2 manganese ions per subunit.</text>
</comment>
<dbReference type="OrthoDB" id="9809354at2"/>
<dbReference type="CDD" id="cd00433">
    <property type="entry name" value="Peptidase_M17"/>
    <property type="match status" value="1"/>
</dbReference>
<dbReference type="Pfam" id="PF02789">
    <property type="entry name" value="Peptidase_M17_N"/>
    <property type="match status" value="1"/>
</dbReference>
<dbReference type="PRINTS" id="PR00481">
    <property type="entry name" value="LAMNOPPTDASE"/>
</dbReference>
<dbReference type="FunFam" id="3.40.630.10:FF:000004">
    <property type="entry name" value="Probable cytosol aminopeptidase"/>
    <property type="match status" value="1"/>
</dbReference>
<organism evidence="11 12">
    <name type="scientific">Noviherbaspirillum autotrophicum</name>
    <dbReference type="NCBI Taxonomy" id="709839"/>
    <lineage>
        <taxon>Bacteria</taxon>
        <taxon>Pseudomonadati</taxon>
        <taxon>Pseudomonadota</taxon>
        <taxon>Betaproteobacteria</taxon>
        <taxon>Burkholderiales</taxon>
        <taxon>Oxalobacteraceae</taxon>
        <taxon>Noviherbaspirillum</taxon>
    </lineage>
</organism>
<evidence type="ECO:0000256" key="9">
    <source>
        <dbReference type="HAMAP-Rule" id="MF_00181"/>
    </source>
</evidence>
<keyword evidence="6 9" id="KW-0479">Metal-binding</keyword>
<dbReference type="HAMAP" id="MF_00181">
    <property type="entry name" value="Cytosol_peptidase_M17"/>
    <property type="match status" value="1"/>
</dbReference>
<feature type="binding site" evidence="9">
    <location>
        <position position="291"/>
    </location>
    <ligand>
        <name>Mn(2+)</name>
        <dbReference type="ChEBI" id="CHEBI:29035"/>
        <label>2</label>
    </ligand>
</feature>
<evidence type="ECO:0000256" key="6">
    <source>
        <dbReference type="ARBA" id="ARBA00022723"/>
    </source>
</evidence>
<dbReference type="InterPro" id="IPR008283">
    <property type="entry name" value="Peptidase_M17_N"/>
</dbReference>
<dbReference type="EMBL" id="JWJG01000028">
    <property type="protein sequence ID" value="KIF82347.1"/>
    <property type="molecule type" value="Genomic_DNA"/>
</dbReference>
<comment type="caution">
    <text evidence="11">The sequence shown here is derived from an EMBL/GenBank/DDBJ whole genome shotgun (WGS) entry which is preliminary data.</text>
</comment>
<comment type="catalytic activity">
    <reaction evidence="1 9">
        <text>Release of an N-terminal amino acid, Xaa-|-Yaa-, in which Xaa is preferably Leu, but may be other amino acids including Pro although not Arg or Lys, and Yaa may be Pro. Amino acid amides and methyl esters are also readily hydrolyzed, but rates on arylamides are exceedingly low.</text>
        <dbReference type="EC" id="3.4.11.1"/>
    </reaction>
</comment>
<sequence>MDFSIKTYDAKTGVASIKTGCLVVGVFENKKLSQAARELDGKGAISAALRSGDITGKPGSTLLLRGLDSVAAERVLLVGLGADDPVSDKTFISAVQAAGRVFSSLGTNEALLALPLEAVKNRDAAWAARAAILALRDGAYRYDTTKSKKDEAPVGVKKVALAASSAATAAAKAAVAQAVAIANGVALTKDLGNLPSNICTPTHLANVAKKLAKDFKFGVEVLDRKQLEALKMGSFLSVTKGSEEPPKFIILKHMGGKAKDAPIVLVGKGITFDTGGISIKPGANMDEMKYDMCGAASVLGTFHAIGEMGLKLNVIGVIPTCENMPSGRASKPGDIVVSMSGQTIEILNTDAEGRLILCDALTYVERFKPAAVVDVATLTGACVTALGHHNSGLFTRSDDAHDALANELLAAGKAAGDTAWRMPIEDAYQEQLKSNFADMANIGGPPGGSITAACFLERFTRKYTWAHLDIAGTAWKSGAAKGATGRPVPLLTTFLINQANGKKSG</sequence>
<accession>A0A0C1YP19</accession>
<reference evidence="11 12" key="1">
    <citation type="submission" date="2014-12" db="EMBL/GenBank/DDBJ databases">
        <title>Denitrispirillum autotrophicum gen. nov., sp. nov., Denitrifying, Facultatively Autotrophic Bacteria Isolated from Rice Paddy Soil.</title>
        <authorList>
            <person name="Ishii S."/>
            <person name="Ashida N."/>
            <person name="Ohno H."/>
            <person name="Otsuka S."/>
            <person name="Yokota A."/>
            <person name="Senoo K."/>
        </authorList>
    </citation>
    <scope>NUCLEOTIDE SEQUENCE [LARGE SCALE GENOMIC DNA]</scope>
    <source>
        <strain evidence="11 12">TSA66</strain>
    </source>
</reference>
<dbReference type="Gene3D" id="3.40.220.10">
    <property type="entry name" value="Leucine Aminopeptidase, subunit E, domain 1"/>
    <property type="match status" value="1"/>
</dbReference>
<dbReference type="NCBIfam" id="NF002077">
    <property type="entry name" value="PRK00913.2-4"/>
    <property type="match status" value="1"/>
</dbReference>
<proteinExistence type="inferred from homology"/>
<evidence type="ECO:0000256" key="4">
    <source>
        <dbReference type="ARBA" id="ARBA00022438"/>
    </source>
</evidence>
<evidence type="ECO:0000259" key="10">
    <source>
        <dbReference type="PROSITE" id="PS00631"/>
    </source>
</evidence>
<dbReference type="NCBIfam" id="NF002074">
    <property type="entry name" value="PRK00913.1-4"/>
    <property type="match status" value="1"/>
</dbReference>